<feature type="region of interest" description="Disordered" evidence="1">
    <location>
        <begin position="33"/>
        <end position="72"/>
    </location>
</feature>
<reference evidence="3 4" key="2">
    <citation type="journal article" date="2012" name="Environ. Microbiol.">
        <title>Characterization of the first alginolytic operons in a marine bacterium: from their emergence in marine Flavobacteriia to their independent transfers to marine Proteobacteria and human gut Bacteroides.</title>
        <authorList>
            <person name="Thomas F."/>
            <person name="Barbeyron T."/>
            <person name="Tonon T."/>
            <person name="Genicot S."/>
            <person name="Czjzek M."/>
            <person name="Michel G."/>
        </authorList>
    </citation>
    <scope>NUCLEOTIDE SEQUENCE [LARGE SCALE GENOMIC DNA]</scope>
    <source>
        <strain evidence="4">DSM 12802 / CCUG 47099 / CIP 106680 / NCIMB 13871 / Dsij</strain>
    </source>
</reference>
<gene>
    <name evidence="3" type="ordered locus">zobellia_1851</name>
</gene>
<dbReference type="Proteomes" id="UP000008898">
    <property type="component" value="Chromosome"/>
</dbReference>
<reference evidence="4" key="1">
    <citation type="submission" date="2009-07" db="EMBL/GenBank/DDBJ databases">
        <title>Complete genome sequence of Zobellia galactanivorans Dsij.</title>
        <authorList>
            <consortium name="Genoscope - CEA"/>
        </authorList>
    </citation>
    <scope>NUCLEOTIDE SEQUENCE [LARGE SCALE GENOMIC DNA]</scope>
    <source>
        <strain evidence="4">DSM 12802 / CCUG 47099 / CIP 106680 / NCIMB 13871 / Dsij</strain>
    </source>
</reference>
<sequence length="280" mass="31083">MMKNRFKTGCRLMGGLSVLVLLTVLAACSKDADMDNDSEDKTDVIDVVDEADDTYKTDESDETDETEGVGNSPCTDVANYIFKEKNGLVNVEFENAQFPDGWVLKDDGDSFSGKGYMVWEGDQYLGSPGNGKTSFKIEIKNTGTYRFLWKSAVKSGNSGSDHNDTWLRFNDADDFYAQKDDSIVYPKDTGKTPNPEGASKDGWFKIYRSGNNLDFKWQSSTFDNNGHNIYVVFAKAGVYTMEISARSSGHGIDRFILFNDSITQADAISDDANLSETRCN</sequence>
<dbReference type="PATRIC" id="fig|63186.3.peg.1826"/>
<accession>G0LBA2</accession>
<evidence type="ECO:0000313" key="4">
    <source>
        <dbReference type="Proteomes" id="UP000008898"/>
    </source>
</evidence>
<dbReference type="HOGENOM" id="CLU_1122982_0_0_10"/>
<dbReference type="EMBL" id="FP476056">
    <property type="protein sequence ID" value="CAZ95904.1"/>
    <property type="molecule type" value="Genomic_DNA"/>
</dbReference>
<organism evidence="3 4">
    <name type="scientific">Zobellia galactanivorans (strain DSM 12802 / CCUG 47099 / CIP 106680 / NCIMB 13871 / Dsij)</name>
    <dbReference type="NCBI Taxonomy" id="63186"/>
    <lineage>
        <taxon>Bacteria</taxon>
        <taxon>Pseudomonadati</taxon>
        <taxon>Bacteroidota</taxon>
        <taxon>Flavobacteriia</taxon>
        <taxon>Flavobacteriales</taxon>
        <taxon>Flavobacteriaceae</taxon>
        <taxon>Zobellia</taxon>
    </lineage>
</organism>
<keyword evidence="4" id="KW-1185">Reference proteome</keyword>
<protein>
    <submittedName>
        <fullName evidence="3">Conserved hypothetical lipoprotein</fullName>
    </submittedName>
</protein>
<proteinExistence type="predicted"/>
<evidence type="ECO:0000313" key="3">
    <source>
        <dbReference type="EMBL" id="CAZ95904.1"/>
    </source>
</evidence>
<feature type="chain" id="PRO_5003402913" evidence="2">
    <location>
        <begin position="27"/>
        <end position="280"/>
    </location>
</feature>
<dbReference type="Gene3D" id="2.60.120.260">
    <property type="entry name" value="Galactose-binding domain-like"/>
    <property type="match status" value="1"/>
</dbReference>
<dbReference type="RefSeq" id="WP_013993212.1">
    <property type="nucleotide sequence ID" value="NC_015844.1"/>
</dbReference>
<dbReference type="STRING" id="63186.ZOBELLIA_1851"/>
<name>G0LBA2_ZOBGA</name>
<evidence type="ECO:0000256" key="1">
    <source>
        <dbReference type="SAM" id="MobiDB-lite"/>
    </source>
</evidence>
<keyword evidence="2" id="KW-0732">Signal</keyword>
<feature type="signal peptide" evidence="2">
    <location>
        <begin position="1"/>
        <end position="26"/>
    </location>
</feature>
<dbReference type="KEGG" id="zga:ZOBELLIA_1851"/>
<keyword evidence="3" id="KW-0449">Lipoprotein</keyword>
<evidence type="ECO:0000256" key="2">
    <source>
        <dbReference type="SAM" id="SignalP"/>
    </source>
</evidence>
<dbReference type="AlphaFoldDB" id="G0LBA2"/>
<dbReference type="PROSITE" id="PS51257">
    <property type="entry name" value="PROKAR_LIPOPROTEIN"/>
    <property type="match status" value="1"/>
</dbReference>